<reference evidence="2 3" key="1">
    <citation type="submission" date="2018-11" db="EMBL/GenBank/DDBJ databases">
        <authorList>
            <consortium name="Pathogen Informatics"/>
        </authorList>
    </citation>
    <scope>NUCLEOTIDE SEQUENCE [LARGE SCALE GENOMIC DNA]</scope>
</reference>
<accession>A0A3P7MB21</accession>
<feature type="compositionally biased region" description="Polar residues" evidence="1">
    <location>
        <begin position="39"/>
        <end position="50"/>
    </location>
</feature>
<sequence>MHQVSLYVDDDASSYTEGDEEGEANETGPEASGVDEEAVTSSGDHPSPSNEVGPRSSRAGTKAPTFLQFSEIVTDLDDPPSPAIDHKKRNVIQS</sequence>
<dbReference type="EMBL" id="UYRU01061430">
    <property type="protein sequence ID" value="VDN15101.1"/>
    <property type="molecule type" value="Genomic_DNA"/>
</dbReference>
<gene>
    <name evidence="2" type="ORF">DILT_LOCUS10932</name>
</gene>
<proteinExistence type="predicted"/>
<dbReference type="OrthoDB" id="10562494at2759"/>
<name>A0A3P7MB21_DIBLA</name>
<dbReference type="AlphaFoldDB" id="A0A3P7MB21"/>
<organism evidence="2 3">
    <name type="scientific">Dibothriocephalus latus</name>
    <name type="common">Fish tapeworm</name>
    <name type="synonym">Diphyllobothrium latum</name>
    <dbReference type="NCBI Taxonomy" id="60516"/>
    <lineage>
        <taxon>Eukaryota</taxon>
        <taxon>Metazoa</taxon>
        <taxon>Spiralia</taxon>
        <taxon>Lophotrochozoa</taxon>
        <taxon>Platyhelminthes</taxon>
        <taxon>Cestoda</taxon>
        <taxon>Eucestoda</taxon>
        <taxon>Diphyllobothriidea</taxon>
        <taxon>Diphyllobothriidae</taxon>
        <taxon>Dibothriocephalus</taxon>
    </lineage>
</organism>
<feature type="compositionally biased region" description="Acidic residues" evidence="1">
    <location>
        <begin position="8"/>
        <end position="24"/>
    </location>
</feature>
<evidence type="ECO:0000256" key="1">
    <source>
        <dbReference type="SAM" id="MobiDB-lite"/>
    </source>
</evidence>
<evidence type="ECO:0000313" key="2">
    <source>
        <dbReference type="EMBL" id="VDN15101.1"/>
    </source>
</evidence>
<evidence type="ECO:0000313" key="3">
    <source>
        <dbReference type="Proteomes" id="UP000281553"/>
    </source>
</evidence>
<dbReference type="Proteomes" id="UP000281553">
    <property type="component" value="Unassembled WGS sequence"/>
</dbReference>
<keyword evidence="3" id="KW-1185">Reference proteome</keyword>
<protein>
    <submittedName>
        <fullName evidence="2">Uncharacterized protein</fullName>
    </submittedName>
</protein>
<feature type="region of interest" description="Disordered" evidence="1">
    <location>
        <begin position="1"/>
        <end position="94"/>
    </location>
</feature>